<dbReference type="Gene3D" id="3.80.10.10">
    <property type="entry name" value="Ribonuclease Inhibitor"/>
    <property type="match status" value="1"/>
</dbReference>
<comment type="caution">
    <text evidence="1">The sequence shown here is derived from an EMBL/GenBank/DDBJ whole genome shotgun (WGS) entry which is preliminary data.</text>
</comment>
<organism evidence="1 2">
    <name type="scientific">Actinocorallia longicatena</name>
    <dbReference type="NCBI Taxonomy" id="111803"/>
    <lineage>
        <taxon>Bacteria</taxon>
        <taxon>Bacillati</taxon>
        <taxon>Actinomycetota</taxon>
        <taxon>Actinomycetes</taxon>
        <taxon>Streptosporangiales</taxon>
        <taxon>Thermomonosporaceae</taxon>
        <taxon>Actinocorallia</taxon>
    </lineage>
</organism>
<dbReference type="NCBIfam" id="NF038076">
    <property type="entry name" value="fam_STM4015"/>
    <property type="match status" value="1"/>
</dbReference>
<proteinExistence type="predicted"/>
<protein>
    <submittedName>
        <fullName evidence="1">STM4015 family protein</fullName>
    </submittedName>
</protein>
<name>A0ABP6QHZ0_9ACTN</name>
<reference evidence="2" key="1">
    <citation type="journal article" date="2019" name="Int. J. Syst. Evol. Microbiol.">
        <title>The Global Catalogue of Microorganisms (GCM) 10K type strain sequencing project: providing services to taxonomists for standard genome sequencing and annotation.</title>
        <authorList>
            <consortium name="The Broad Institute Genomics Platform"/>
            <consortium name="The Broad Institute Genome Sequencing Center for Infectious Disease"/>
            <person name="Wu L."/>
            <person name="Ma J."/>
        </authorList>
    </citation>
    <scope>NUCLEOTIDE SEQUENCE [LARGE SCALE GENOMIC DNA]</scope>
    <source>
        <strain evidence="2">JCM 9377</strain>
    </source>
</reference>
<dbReference type="RefSeq" id="WP_344835264.1">
    <property type="nucleotide sequence ID" value="NZ_BAAAUV010000020.1"/>
</dbReference>
<dbReference type="Pfam" id="PF13516">
    <property type="entry name" value="LRR_6"/>
    <property type="match status" value="1"/>
</dbReference>
<dbReference type="InterPro" id="IPR001611">
    <property type="entry name" value="Leu-rich_rpt"/>
</dbReference>
<dbReference type="Proteomes" id="UP001501237">
    <property type="component" value="Unassembled WGS sequence"/>
</dbReference>
<accession>A0ABP6QHZ0</accession>
<dbReference type="InterPro" id="IPR032675">
    <property type="entry name" value="LRR_dom_sf"/>
</dbReference>
<sequence>MSLHQHVTEFAGLPVVDLTEESDLTGLPAPEGAAWRLRIDDFVEEFEPFRKLFAAFLEAVDTTKITALVVANWGACHAVNAREPLDLLVAAAGRFPALRAIFWGEYLQEESEISWIEQCDITPIFTSFPALETVTVRGGSGLRLEPVTSKSLRELRFETGGLPGVVVRAVAASDLPALESLVLWLGVDEYGGDATIADLAPILSGERLPALRHLGLQDAEIQDDVAAAIAGAPIVARLTSLDLSMGVLTDEGAEALLSGQPLGHLTSLDLSHHYLTEPMTARLAAALPGVALDLGEPQEEDDDWRYVAVAE</sequence>
<keyword evidence="2" id="KW-1185">Reference proteome</keyword>
<dbReference type="InterPro" id="IPR047722">
    <property type="entry name" value="STM4015-like"/>
</dbReference>
<dbReference type="EMBL" id="BAAAUV010000020">
    <property type="protein sequence ID" value="GAA3230577.1"/>
    <property type="molecule type" value="Genomic_DNA"/>
</dbReference>
<evidence type="ECO:0000313" key="2">
    <source>
        <dbReference type="Proteomes" id="UP001501237"/>
    </source>
</evidence>
<evidence type="ECO:0000313" key="1">
    <source>
        <dbReference type="EMBL" id="GAA3230577.1"/>
    </source>
</evidence>
<dbReference type="SUPFAM" id="SSF52047">
    <property type="entry name" value="RNI-like"/>
    <property type="match status" value="1"/>
</dbReference>
<gene>
    <name evidence="1" type="ORF">GCM10010468_61120</name>
</gene>